<evidence type="ECO:0000256" key="1">
    <source>
        <dbReference type="SAM" id="MobiDB-lite"/>
    </source>
</evidence>
<dbReference type="EMBL" id="CVRI01000014">
    <property type="protein sequence ID" value="CRK89657.1"/>
    <property type="molecule type" value="Genomic_DNA"/>
</dbReference>
<feature type="domain" description="MAGE" evidence="2">
    <location>
        <begin position="41"/>
        <end position="243"/>
    </location>
</feature>
<sequence>MPKKPSNRSQQPSTSRARTQLSSDDEFDQEISFSSMPSNNIETVSNNLVKYLLNYSATKNPIKRSDIAKNVNIHPKIFADVLKSASYKLKDIYGMEISELPESRSGKMYILYSEFNSIVSSQQLTKQQQEMTTFLFIILSYIFMKGGEVHESHLFQYLEQLDINCNETHSEFGDISDLICKVFTKQQYLKRTKVEIEGVNDPVIHVSWGTRAEKEFNKAKILSAVAEIMKKSPISFTSQYHAVHGEEPQSCNSIVID</sequence>
<evidence type="ECO:0000259" key="2">
    <source>
        <dbReference type="PROSITE" id="PS50838"/>
    </source>
</evidence>
<name>A0A1J1HU28_9DIPT</name>
<dbReference type="FunFam" id="1.10.10.1210:FF:000001">
    <property type="entry name" value="melanoma-associated antigen D1"/>
    <property type="match status" value="1"/>
</dbReference>
<dbReference type="Pfam" id="PF01454">
    <property type="entry name" value="MAGE"/>
    <property type="match status" value="1"/>
</dbReference>
<dbReference type="PANTHER" id="PTHR11736:SF14">
    <property type="entry name" value="NSE3 HOMOLOG, SMC5-SMC6 COMPLEX COMPONENT"/>
    <property type="match status" value="1"/>
</dbReference>
<reference evidence="3 4" key="1">
    <citation type="submission" date="2015-04" db="EMBL/GenBank/DDBJ databases">
        <authorList>
            <person name="Syromyatnikov M.Y."/>
            <person name="Popov V.N."/>
        </authorList>
    </citation>
    <scope>NUCLEOTIDE SEQUENCE [LARGE SCALE GENOMIC DNA]</scope>
</reference>
<dbReference type="InterPro" id="IPR041899">
    <property type="entry name" value="MAGE_WH2"/>
</dbReference>
<evidence type="ECO:0000313" key="3">
    <source>
        <dbReference type="EMBL" id="CRK89657.1"/>
    </source>
</evidence>
<dbReference type="PANTHER" id="PTHR11736">
    <property type="entry name" value="MELANOMA-ASSOCIATED ANTIGEN MAGE ANTIGEN"/>
    <property type="match status" value="1"/>
</dbReference>
<organism evidence="3 4">
    <name type="scientific">Clunio marinus</name>
    <dbReference type="NCBI Taxonomy" id="568069"/>
    <lineage>
        <taxon>Eukaryota</taxon>
        <taxon>Metazoa</taxon>
        <taxon>Ecdysozoa</taxon>
        <taxon>Arthropoda</taxon>
        <taxon>Hexapoda</taxon>
        <taxon>Insecta</taxon>
        <taxon>Pterygota</taxon>
        <taxon>Neoptera</taxon>
        <taxon>Endopterygota</taxon>
        <taxon>Diptera</taxon>
        <taxon>Nematocera</taxon>
        <taxon>Chironomoidea</taxon>
        <taxon>Chironomidae</taxon>
        <taxon>Clunio</taxon>
    </lineage>
</organism>
<dbReference type="InterPro" id="IPR041898">
    <property type="entry name" value="MAGE_WH1"/>
</dbReference>
<accession>A0A1J1HU28</accession>
<dbReference type="AlphaFoldDB" id="A0A1J1HU28"/>
<dbReference type="OrthoDB" id="205198at2759"/>
<feature type="compositionally biased region" description="Polar residues" evidence="1">
    <location>
        <begin position="7"/>
        <end position="22"/>
    </location>
</feature>
<dbReference type="Gene3D" id="1.10.10.1200">
    <property type="entry name" value="MAGE homology domain, winged helix WH1 motif"/>
    <property type="match status" value="1"/>
</dbReference>
<protein>
    <submittedName>
        <fullName evidence="3">CLUMA_CG003432, isoform A</fullName>
    </submittedName>
</protein>
<dbReference type="Gene3D" id="1.10.10.1210">
    <property type="entry name" value="MAGE homology domain, winged helix WH2 motif"/>
    <property type="match status" value="1"/>
</dbReference>
<dbReference type="Proteomes" id="UP000183832">
    <property type="component" value="Unassembled WGS sequence"/>
</dbReference>
<feature type="region of interest" description="Disordered" evidence="1">
    <location>
        <begin position="1"/>
        <end position="27"/>
    </location>
</feature>
<dbReference type="InterPro" id="IPR037445">
    <property type="entry name" value="MAGE"/>
</dbReference>
<dbReference type="SMART" id="SM01373">
    <property type="entry name" value="MAGE"/>
    <property type="match status" value="1"/>
</dbReference>
<dbReference type="InterPro" id="IPR002190">
    <property type="entry name" value="MHD_dom"/>
</dbReference>
<dbReference type="PROSITE" id="PS50838">
    <property type="entry name" value="MAGE"/>
    <property type="match status" value="1"/>
</dbReference>
<evidence type="ECO:0000313" key="4">
    <source>
        <dbReference type="Proteomes" id="UP000183832"/>
    </source>
</evidence>
<gene>
    <name evidence="3" type="ORF">CLUMA_CG003432</name>
</gene>
<keyword evidence="4" id="KW-1185">Reference proteome</keyword>
<dbReference type="STRING" id="568069.A0A1J1HU28"/>
<dbReference type="GO" id="GO:0005634">
    <property type="term" value="C:nucleus"/>
    <property type="evidence" value="ECO:0007669"/>
    <property type="project" value="TreeGrafter"/>
</dbReference>
<proteinExistence type="predicted"/>